<organism evidence="2 3">
    <name type="scientific">Acinetobacter equi</name>
    <dbReference type="NCBI Taxonomy" id="1324350"/>
    <lineage>
        <taxon>Bacteria</taxon>
        <taxon>Pseudomonadati</taxon>
        <taxon>Pseudomonadota</taxon>
        <taxon>Gammaproteobacteria</taxon>
        <taxon>Moraxellales</taxon>
        <taxon>Moraxellaceae</taxon>
        <taxon>Acinetobacter</taxon>
    </lineage>
</organism>
<dbReference type="RefSeq" id="WP_054582368.1">
    <property type="nucleotide sequence ID" value="NZ_CP012808.1"/>
</dbReference>
<evidence type="ECO:0000313" key="2">
    <source>
        <dbReference type="EMBL" id="ALH96489.1"/>
    </source>
</evidence>
<protein>
    <recommendedName>
        <fullName evidence="4">Lipoprotein</fullName>
    </recommendedName>
</protein>
<accession>A0A0N9VFY4</accession>
<keyword evidence="3" id="KW-1185">Reference proteome</keyword>
<dbReference type="OrthoDB" id="8607029at2"/>
<dbReference type="AlphaFoldDB" id="A0A0N9VFY4"/>
<gene>
    <name evidence="2" type="ORF">AOY20_13575</name>
</gene>
<dbReference type="EMBL" id="CP012808">
    <property type="protein sequence ID" value="ALH96489.1"/>
    <property type="molecule type" value="Genomic_DNA"/>
</dbReference>
<dbReference type="KEGG" id="aei:AOY20_13575"/>
<reference evidence="2 3" key="1">
    <citation type="journal article" date="2015" name="Int. J. Syst. Evol. Microbiol.">
        <title>Acinetobacter equi sp. nov. isolated from horse faeces.</title>
        <authorList>
            <person name="Poppel M.T."/>
            <person name="Skiebe E."/>
            <person name="Laue M."/>
            <person name="Bergmann H."/>
            <person name="Ebersberger I."/>
            <person name="Garn T."/>
            <person name="Fruth A."/>
            <person name="Baumgardt S."/>
            <person name="Busse H.J."/>
            <person name="Wilharm G."/>
        </authorList>
    </citation>
    <scope>NUCLEOTIDE SEQUENCE [LARGE SCALE GENOMIC DNA]</scope>
    <source>
        <strain evidence="2 3">114</strain>
    </source>
</reference>
<sequence length="113" mass="11984">MKKITLLLSALILTACATGTNNSSSSQIGQIAFKKAVNAKCSAELDTYDVWRVGTKLMTKSQQKAVEKEVCSCVTQKAPYNAANAVVNSNSYNAMVANAVAGTINSCLIQSFK</sequence>
<evidence type="ECO:0000313" key="3">
    <source>
        <dbReference type="Proteomes" id="UP000064939"/>
    </source>
</evidence>
<dbReference type="PROSITE" id="PS51257">
    <property type="entry name" value="PROKAR_LIPOPROTEIN"/>
    <property type="match status" value="1"/>
</dbReference>
<feature type="chain" id="PRO_5006039434" description="Lipoprotein" evidence="1">
    <location>
        <begin position="18"/>
        <end position="113"/>
    </location>
</feature>
<proteinExistence type="predicted"/>
<dbReference type="STRING" id="1324350.AOY20_13575"/>
<feature type="signal peptide" evidence="1">
    <location>
        <begin position="1"/>
        <end position="17"/>
    </location>
</feature>
<name>A0A0N9VFY4_9GAMM</name>
<keyword evidence="1" id="KW-0732">Signal</keyword>
<evidence type="ECO:0000256" key="1">
    <source>
        <dbReference type="SAM" id="SignalP"/>
    </source>
</evidence>
<dbReference type="Proteomes" id="UP000064939">
    <property type="component" value="Chromosome"/>
</dbReference>
<evidence type="ECO:0008006" key="4">
    <source>
        <dbReference type="Google" id="ProtNLM"/>
    </source>
</evidence>